<dbReference type="InterPro" id="IPR003323">
    <property type="entry name" value="OTU_dom"/>
</dbReference>
<organism evidence="2 3">
    <name type="scientific">Anopheles maculatus</name>
    <dbReference type="NCBI Taxonomy" id="74869"/>
    <lineage>
        <taxon>Eukaryota</taxon>
        <taxon>Metazoa</taxon>
        <taxon>Ecdysozoa</taxon>
        <taxon>Arthropoda</taxon>
        <taxon>Hexapoda</taxon>
        <taxon>Insecta</taxon>
        <taxon>Pterygota</taxon>
        <taxon>Neoptera</taxon>
        <taxon>Endopterygota</taxon>
        <taxon>Diptera</taxon>
        <taxon>Nematocera</taxon>
        <taxon>Culicoidea</taxon>
        <taxon>Culicidae</taxon>
        <taxon>Anophelinae</taxon>
        <taxon>Anopheles</taxon>
        <taxon>Anopheles maculatus group</taxon>
    </lineage>
</organism>
<reference evidence="3" key="1">
    <citation type="submission" date="2013-09" db="EMBL/GenBank/DDBJ databases">
        <title>The Genome Sequence of Anopheles maculatus species B.</title>
        <authorList>
            <consortium name="The Broad Institute Genomics Platform"/>
            <person name="Neafsey D.E."/>
            <person name="Besansky N."/>
            <person name="Howell P."/>
            <person name="Walton C."/>
            <person name="Young S.K."/>
            <person name="Zeng Q."/>
            <person name="Gargeya S."/>
            <person name="Fitzgerald M."/>
            <person name="Haas B."/>
            <person name="Abouelleil A."/>
            <person name="Allen A.W."/>
            <person name="Alvarado L."/>
            <person name="Arachchi H.M."/>
            <person name="Berlin A.M."/>
            <person name="Chapman S.B."/>
            <person name="Gainer-Dewar J."/>
            <person name="Goldberg J."/>
            <person name="Griggs A."/>
            <person name="Gujja S."/>
            <person name="Hansen M."/>
            <person name="Howarth C."/>
            <person name="Imamovic A."/>
            <person name="Ireland A."/>
            <person name="Larimer J."/>
            <person name="McCowan C."/>
            <person name="Murphy C."/>
            <person name="Pearson M."/>
            <person name="Poon T.W."/>
            <person name="Priest M."/>
            <person name="Roberts A."/>
            <person name="Saif S."/>
            <person name="Shea T."/>
            <person name="Sisk P."/>
            <person name="Sykes S."/>
            <person name="Wortman J."/>
            <person name="Nusbaum C."/>
            <person name="Birren B."/>
        </authorList>
    </citation>
    <scope>NUCLEOTIDE SEQUENCE [LARGE SCALE GENOMIC DNA]</scope>
    <source>
        <strain evidence="3">maculatus3</strain>
    </source>
</reference>
<dbReference type="VEuPathDB" id="VectorBase:AMAM023160"/>
<dbReference type="Gene3D" id="3.90.70.80">
    <property type="match status" value="1"/>
</dbReference>
<dbReference type="InterPro" id="IPR050704">
    <property type="entry name" value="Peptidase_C85-like"/>
</dbReference>
<protein>
    <recommendedName>
        <fullName evidence="1">OTU domain-containing protein</fullName>
    </recommendedName>
</protein>
<dbReference type="SUPFAM" id="SSF54001">
    <property type="entry name" value="Cysteine proteinases"/>
    <property type="match status" value="1"/>
</dbReference>
<dbReference type="GO" id="GO:0061578">
    <property type="term" value="F:K63-linked deubiquitinase activity"/>
    <property type="evidence" value="ECO:0007669"/>
    <property type="project" value="TreeGrafter"/>
</dbReference>
<keyword evidence="3" id="KW-1185">Reference proteome</keyword>
<proteinExistence type="predicted"/>
<dbReference type="EnsemblMetazoa" id="AMAM023160-RA">
    <property type="protein sequence ID" value="AMAM023160-PA"/>
    <property type="gene ID" value="AMAM023160"/>
</dbReference>
<dbReference type="PROSITE" id="PS50802">
    <property type="entry name" value="OTU"/>
    <property type="match status" value="1"/>
</dbReference>
<dbReference type="PANTHER" id="PTHR12419">
    <property type="entry name" value="OTU DOMAIN CONTAINING PROTEIN"/>
    <property type="match status" value="1"/>
</dbReference>
<dbReference type="PANTHER" id="PTHR12419:SF115">
    <property type="entry name" value="PROTEIN OVARIAN TUMOR LOCUS-RELATED"/>
    <property type="match status" value="1"/>
</dbReference>
<evidence type="ECO:0000313" key="2">
    <source>
        <dbReference type="EnsemblMetazoa" id="AMAM023160-PA"/>
    </source>
</evidence>
<dbReference type="Proteomes" id="UP000075901">
    <property type="component" value="Unassembled WGS sequence"/>
</dbReference>
<reference evidence="2" key="2">
    <citation type="submission" date="2020-05" db="UniProtKB">
        <authorList>
            <consortium name="EnsemblMetazoa"/>
        </authorList>
    </citation>
    <scope>IDENTIFICATION</scope>
    <source>
        <strain evidence="2">maculatus3</strain>
    </source>
</reference>
<accession>A0A182TAX0</accession>
<dbReference type="InterPro" id="IPR038765">
    <property type="entry name" value="Papain-like_cys_pep_sf"/>
</dbReference>
<evidence type="ECO:0000259" key="1">
    <source>
        <dbReference type="PROSITE" id="PS50802"/>
    </source>
</evidence>
<evidence type="ECO:0000313" key="3">
    <source>
        <dbReference type="Proteomes" id="UP000075901"/>
    </source>
</evidence>
<dbReference type="AlphaFoldDB" id="A0A182TAX0"/>
<name>A0A182TAX0_9DIPT</name>
<sequence length="461" mass="53390">MSNKIPKRCFGFGCRETPDYYNKFLERMGYYRKHVATDSSSLFRVVSELHYDIQLYHEKVRAECVKFMSKNKALFIKDIRYGYESYVNNIARSRTYGSLLELRALALLYKANVFLFEPCTEGKWYMYNAKYTVTWRVFIGRDNHFDVVYPLEYIKAAATSQAIVYQILYSKVLNLPDVEYAVERMLHDPEGKLLKYEKNKAGTTFAITEDGLQLELSKPGRGTQCVLMYSHLCHFHNQTNFLAIERFFMEHGPEEGCRMYLNDTFRVGPFKPNPLLRESKISCVRQLLAIGITPFPYKAAKSLDPNIYRNVEYDVWQEVRAERLVEMLGNEKKIHEFKPGKRAFKHVNPLKLIKKEVKFEMPTDVSEPEATEPKCLEIDPSLTIAPYPLQSIYFPTPDQYGLNTIGVIPSDANHLTFADSIGVPGCLCSHFPPSSPLVRLRDAKLAFRFPFLTILLCYTTF</sequence>
<feature type="domain" description="OTU" evidence="1">
    <location>
        <begin position="30"/>
        <end position="151"/>
    </location>
</feature>